<dbReference type="OrthoDB" id="7063286at2"/>
<comment type="subcellular location">
    <subcellularLocation>
        <location evidence="1">Cell membrane</location>
        <topology evidence="1">Multi-pass membrane protein</topology>
    </subcellularLocation>
</comment>
<dbReference type="GO" id="GO:0009055">
    <property type="term" value="F:electron transfer activity"/>
    <property type="evidence" value="ECO:0007669"/>
    <property type="project" value="InterPro"/>
</dbReference>
<dbReference type="GO" id="GO:0005886">
    <property type="term" value="C:plasma membrane"/>
    <property type="evidence" value="ECO:0007669"/>
    <property type="project" value="UniProtKB-SubCell"/>
</dbReference>
<dbReference type="KEGG" id="tbn:TBH_C1729"/>
<dbReference type="GO" id="GO:0020037">
    <property type="term" value="F:heme binding"/>
    <property type="evidence" value="ECO:0007669"/>
    <property type="project" value="TreeGrafter"/>
</dbReference>
<organism evidence="9 10">
    <name type="scientific">Thiolapillus brandeum</name>
    <dbReference type="NCBI Taxonomy" id="1076588"/>
    <lineage>
        <taxon>Bacteria</taxon>
        <taxon>Pseudomonadati</taxon>
        <taxon>Pseudomonadota</taxon>
        <taxon>Gammaproteobacteria</taxon>
        <taxon>Chromatiales</taxon>
        <taxon>Sedimenticolaceae</taxon>
        <taxon>Thiolapillus</taxon>
    </lineage>
</organism>
<evidence type="ECO:0000256" key="6">
    <source>
        <dbReference type="SAM" id="MobiDB-lite"/>
    </source>
</evidence>
<evidence type="ECO:0000256" key="3">
    <source>
        <dbReference type="ARBA" id="ARBA00022692"/>
    </source>
</evidence>
<accession>A0A7U6JHT5</accession>
<feature type="transmembrane region" description="Helical" evidence="7">
    <location>
        <begin position="21"/>
        <end position="40"/>
    </location>
</feature>
<dbReference type="Proteomes" id="UP000031631">
    <property type="component" value="Chromosome"/>
</dbReference>
<feature type="transmembrane region" description="Helical" evidence="7">
    <location>
        <begin position="115"/>
        <end position="137"/>
    </location>
</feature>
<feature type="region of interest" description="Disordered" evidence="6">
    <location>
        <begin position="203"/>
        <end position="223"/>
    </location>
</feature>
<reference evidence="9 10" key="1">
    <citation type="journal article" date="2014" name="PLoS ONE">
        <title>Physiological and genomic features of a novel sulfur-oxidizing gammaproteobacterium belonging to a previously uncultivated symbiotic lineage isolated from a hydrothermal vent.</title>
        <authorList>
            <person name="Nunoura T."/>
            <person name="Takaki Y."/>
            <person name="Kazama H."/>
            <person name="Kakuta J."/>
            <person name="Shimamura S."/>
            <person name="Makita H."/>
            <person name="Hirai M."/>
            <person name="Miyazaki M."/>
            <person name="Takai K."/>
        </authorList>
    </citation>
    <scope>NUCLEOTIDE SEQUENCE [LARGE SCALE GENOMIC DNA]</scope>
    <source>
        <strain evidence="9 10">Hiromi1</strain>
    </source>
</reference>
<keyword evidence="10" id="KW-1185">Reference proteome</keyword>
<name>A0A7U6JHT5_9GAMM</name>
<evidence type="ECO:0000256" key="5">
    <source>
        <dbReference type="ARBA" id="ARBA00023136"/>
    </source>
</evidence>
<dbReference type="Gene3D" id="1.20.950.20">
    <property type="entry name" value="Transmembrane di-heme cytochromes, Chain C"/>
    <property type="match status" value="1"/>
</dbReference>
<dbReference type="Pfam" id="PF01292">
    <property type="entry name" value="Ni_hydr_CYTB"/>
    <property type="match status" value="1"/>
</dbReference>
<feature type="transmembrane region" description="Helical" evidence="7">
    <location>
        <begin position="157"/>
        <end position="176"/>
    </location>
</feature>
<dbReference type="AlphaFoldDB" id="A0A7U6JHT5"/>
<evidence type="ECO:0000313" key="9">
    <source>
        <dbReference type="EMBL" id="BAO44646.1"/>
    </source>
</evidence>
<keyword evidence="3 7" id="KW-0812">Transmembrane</keyword>
<dbReference type="SUPFAM" id="SSF81342">
    <property type="entry name" value="Transmembrane di-heme cytochromes"/>
    <property type="match status" value="1"/>
</dbReference>
<evidence type="ECO:0000256" key="1">
    <source>
        <dbReference type="ARBA" id="ARBA00004651"/>
    </source>
</evidence>
<evidence type="ECO:0000313" key="10">
    <source>
        <dbReference type="Proteomes" id="UP000031631"/>
    </source>
</evidence>
<dbReference type="EMBL" id="AP012273">
    <property type="protein sequence ID" value="BAO44646.1"/>
    <property type="molecule type" value="Genomic_DNA"/>
</dbReference>
<evidence type="ECO:0000256" key="7">
    <source>
        <dbReference type="SAM" id="Phobius"/>
    </source>
</evidence>
<keyword evidence="2" id="KW-1003">Cell membrane</keyword>
<dbReference type="InterPro" id="IPR051542">
    <property type="entry name" value="Hydrogenase_cytochrome"/>
</dbReference>
<keyword evidence="5 7" id="KW-0472">Membrane</keyword>
<dbReference type="PANTHER" id="PTHR30485:SF2">
    <property type="entry name" value="BLL0597 PROTEIN"/>
    <property type="match status" value="1"/>
</dbReference>
<protein>
    <recommendedName>
        <fullName evidence="8">Cytochrome b561 bacterial/Ni-hydrogenase domain-containing protein</fullName>
    </recommendedName>
</protein>
<dbReference type="InterPro" id="IPR016174">
    <property type="entry name" value="Di-haem_cyt_TM"/>
</dbReference>
<keyword evidence="4 7" id="KW-1133">Transmembrane helix</keyword>
<feature type="transmembrane region" description="Helical" evidence="7">
    <location>
        <begin position="52"/>
        <end position="70"/>
    </location>
</feature>
<evidence type="ECO:0000259" key="8">
    <source>
        <dbReference type="Pfam" id="PF01292"/>
    </source>
</evidence>
<feature type="domain" description="Cytochrome b561 bacterial/Ni-hydrogenase" evidence="8">
    <location>
        <begin position="11"/>
        <end position="189"/>
    </location>
</feature>
<evidence type="ECO:0000256" key="4">
    <source>
        <dbReference type="ARBA" id="ARBA00022989"/>
    </source>
</evidence>
<gene>
    <name evidence="9" type="ORF">TBH_C1729</name>
</gene>
<proteinExistence type="predicted"/>
<dbReference type="GO" id="GO:0022904">
    <property type="term" value="P:respiratory electron transport chain"/>
    <property type="evidence" value="ECO:0007669"/>
    <property type="project" value="InterPro"/>
</dbReference>
<dbReference type="PANTHER" id="PTHR30485">
    <property type="entry name" value="NI/FE-HYDROGENASE 1 B-TYPE CYTOCHROME SUBUNIT"/>
    <property type="match status" value="1"/>
</dbReference>
<dbReference type="RefSeq" id="WP_041067700.1">
    <property type="nucleotide sequence ID" value="NZ_AP012273.1"/>
</dbReference>
<evidence type="ECO:0000256" key="2">
    <source>
        <dbReference type="ARBA" id="ARBA00022475"/>
    </source>
</evidence>
<dbReference type="InterPro" id="IPR011577">
    <property type="entry name" value="Cyt_b561_bac/Ni-Hgenase"/>
</dbReference>
<sequence length="223" mass="24887">MPEAEIRRLPVWGKALRLCHWGLALSVLVLLFSGWLIRWVPERAQSLDEVHFTSAALAIAALLIRLWLLFAGKGTATLNHLLPSRHSLGQAWAVLRSYLTLGKIRLPRWYAHNPLWAPLYLLLFLVLLIQAGSGLLLLNQITLLGDLSLRQVHVNGYYLIAGFTLLHILASFFHDAKGDGSDISAMVSGQRIFIIEAPEAHKSPQDNVVVSLDPGKFRKPEKP</sequence>